<feature type="region of interest" description="Disordered" evidence="1">
    <location>
        <begin position="51"/>
        <end position="154"/>
    </location>
</feature>
<evidence type="ECO:0000313" key="4">
    <source>
        <dbReference type="EMBL" id="MBA9025528.1"/>
    </source>
</evidence>
<name>A0ABR6CLL7_9BACI</name>
<feature type="transmembrane region" description="Helical" evidence="2">
    <location>
        <begin position="26"/>
        <end position="47"/>
    </location>
</feature>
<keyword evidence="2" id="KW-0812">Transmembrane</keyword>
<keyword evidence="2" id="KW-0472">Membrane</keyword>
<reference evidence="4 5" key="1">
    <citation type="submission" date="2020-08" db="EMBL/GenBank/DDBJ databases">
        <title>Genomic Encyclopedia of Type Strains, Phase IV (KMG-IV): sequencing the most valuable type-strain genomes for metagenomic binning, comparative biology and taxonomic classification.</title>
        <authorList>
            <person name="Goeker M."/>
        </authorList>
    </citation>
    <scope>NUCLEOTIDE SEQUENCE [LARGE SCALE GENOMIC DNA]</scope>
    <source>
        <strain evidence="4 5">DSM 105481</strain>
    </source>
</reference>
<accession>A0ABR6CLL7</accession>
<evidence type="ECO:0000256" key="1">
    <source>
        <dbReference type="SAM" id="MobiDB-lite"/>
    </source>
</evidence>
<dbReference type="InterPro" id="IPR009988">
    <property type="entry name" value="DUF1510"/>
</dbReference>
<evidence type="ECO:0000313" key="5">
    <source>
        <dbReference type="Proteomes" id="UP000626697"/>
    </source>
</evidence>
<gene>
    <name evidence="4" type="ORF">HNP81_000811</name>
</gene>
<feature type="compositionally biased region" description="Basic and acidic residues" evidence="1">
    <location>
        <begin position="51"/>
        <end position="90"/>
    </location>
</feature>
<dbReference type="Pfam" id="PF07423">
    <property type="entry name" value="DUF1510"/>
    <property type="match status" value="1"/>
</dbReference>
<feature type="compositionally biased region" description="Acidic residues" evidence="1">
    <location>
        <begin position="92"/>
        <end position="111"/>
    </location>
</feature>
<dbReference type="EMBL" id="JACJHX010000002">
    <property type="protein sequence ID" value="MBA9025528.1"/>
    <property type="molecule type" value="Genomic_DNA"/>
</dbReference>
<proteinExistence type="predicted"/>
<sequence>MKRNSGPIHTGGRSSTKDKQRKTNRIYNISITVVIVLILIVGASILFSKDETKQASTTIKEDTPKQTEESDTKTSEVKDKDQDTASKTDDSSTSEDQDETDAEQGTEDPGQDDSTVILGSEDENDKNTETSDLADSVGTPQTSKAEITNFDKGSTNWAEMEQAVAQGAGISKDNMTVLWLGNGGAPGKAVGTVSAKDTKQVYRVNIEWVEGSGWKPVNVEKK</sequence>
<feature type="region of interest" description="Disordered" evidence="1">
    <location>
        <begin position="1"/>
        <end position="21"/>
    </location>
</feature>
<feature type="compositionally biased region" description="Polar residues" evidence="1">
    <location>
        <begin position="130"/>
        <end position="154"/>
    </location>
</feature>
<dbReference type="Proteomes" id="UP000626697">
    <property type="component" value="Unassembled WGS sequence"/>
</dbReference>
<organism evidence="4 5">
    <name type="scientific">Peribacillus huizhouensis</name>
    <dbReference type="NCBI Taxonomy" id="1501239"/>
    <lineage>
        <taxon>Bacteria</taxon>
        <taxon>Bacillati</taxon>
        <taxon>Bacillota</taxon>
        <taxon>Bacilli</taxon>
        <taxon>Bacillales</taxon>
        <taxon>Bacillaceae</taxon>
        <taxon>Peribacillus</taxon>
    </lineage>
</organism>
<evidence type="ECO:0000256" key="2">
    <source>
        <dbReference type="SAM" id="Phobius"/>
    </source>
</evidence>
<comment type="caution">
    <text evidence="4">The sequence shown here is derived from an EMBL/GenBank/DDBJ whole genome shotgun (WGS) entry which is preliminary data.</text>
</comment>
<evidence type="ECO:0000259" key="3">
    <source>
        <dbReference type="Pfam" id="PF07423"/>
    </source>
</evidence>
<protein>
    <submittedName>
        <fullName evidence="4">Cytoskeletal protein RodZ</fullName>
    </submittedName>
</protein>
<keyword evidence="5" id="KW-1185">Reference proteome</keyword>
<keyword evidence="2" id="KW-1133">Transmembrane helix</keyword>
<dbReference type="RefSeq" id="WP_182501624.1">
    <property type="nucleotide sequence ID" value="NZ_JACJHX010000002.1"/>
</dbReference>
<feature type="domain" description="DUF1510" evidence="3">
    <location>
        <begin position="134"/>
        <end position="221"/>
    </location>
</feature>